<evidence type="ECO:0000256" key="4">
    <source>
        <dbReference type="ARBA" id="ARBA00023015"/>
    </source>
</evidence>
<evidence type="ECO:0000256" key="3">
    <source>
        <dbReference type="ARBA" id="ARBA00022833"/>
    </source>
</evidence>
<dbReference type="GO" id="GO:0043565">
    <property type="term" value="F:sequence-specific DNA binding"/>
    <property type="evidence" value="ECO:0007669"/>
    <property type="project" value="InterPro"/>
</dbReference>
<gene>
    <name evidence="9" type="ORF">QBC37DRAFT_378579</name>
</gene>
<evidence type="ECO:0000313" key="10">
    <source>
        <dbReference type="Proteomes" id="UP001301769"/>
    </source>
</evidence>
<evidence type="ECO:0000256" key="2">
    <source>
        <dbReference type="ARBA" id="ARBA00022771"/>
    </source>
</evidence>
<dbReference type="Pfam" id="PF00320">
    <property type="entry name" value="GATA"/>
    <property type="match status" value="1"/>
</dbReference>
<dbReference type="CDD" id="cd00202">
    <property type="entry name" value="ZnF_GATA"/>
    <property type="match status" value="1"/>
</dbReference>
<dbReference type="SUPFAM" id="SSF57716">
    <property type="entry name" value="Glucocorticoid receptor-like (DNA-binding domain)"/>
    <property type="match status" value="1"/>
</dbReference>
<accession>A0AAN7B5K7</accession>
<name>A0AAN7B5K7_9PEZI</name>
<dbReference type="PANTHER" id="PTHR47172">
    <property type="entry name" value="OS01G0976800 PROTEIN"/>
    <property type="match status" value="1"/>
</dbReference>
<dbReference type="SMART" id="SM00401">
    <property type="entry name" value="ZnF_GATA"/>
    <property type="match status" value="1"/>
</dbReference>
<comment type="caution">
    <text evidence="9">The sequence shown here is derived from an EMBL/GenBank/DDBJ whole genome shotgun (WGS) entry which is preliminary data.</text>
</comment>
<reference evidence="9" key="2">
    <citation type="submission" date="2023-05" db="EMBL/GenBank/DDBJ databases">
        <authorList>
            <consortium name="Lawrence Berkeley National Laboratory"/>
            <person name="Steindorff A."/>
            <person name="Hensen N."/>
            <person name="Bonometti L."/>
            <person name="Westerberg I."/>
            <person name="Brannstrom I.O."/>
            <person name="Guillou S."/>
            <person name="Cros-Aarteil S."/>
            <person name="Calhoun S."/>
            <person name="Haridas S."/>
            <person name="Kuo A."/>
            <person name="Mondo S."/>
            <person name="Pangilinan J."/>
            <person name="Riley R."/>
            <person name="Labutti K."/>
            <person name="Andreopoulos B."/>
            <person name="Lipzen A."/>
            <person name="Chen C."/>
            <person name="Yanf M."/>
            <person name="Daum C."/>
            <person name="Ng V."/>
            <person name="Clum A."/>
            <person name="Ohm R."/>
            <person name="Martin F."/>
            <person name="Silar P."/>
            <person name="Natvig D."/>
            <person name="Lalanne C."/>
            <person name="Gautier V."/>
            <person name="Ament-Velasquez S.L."/>
            <person name="Kruys A."/>
            <person name="Hutchinson M.I."/>
            <person name="Powell A.J."/>
            <person name="Barry K."/>
            <person name="Miller A.N."/>
            <person name="Grigoriev I.V."/>
            <person name="Debuchy R."/>
            <person name="Gladieux P."/>
            <person name="Thoren M.H."/>
            <person name="Johannesson H."/>
        </authorList>
    </citation>
    <scope>NUCLEOTIDE SEQUENCE</scope>
    <source>
        <strain evidence="9">PSN293</strain>
    </source>
</reference>
<dbReference type="PROSITE" id="PS50114">
    <property type="entry name" value="GATA_ZN_FINGER_2"/>
    <property type="match status" value="1"/>
</dbReference>
<dbReference type="AlphaFoldDB" id="A0AAN7B5K7"/>
<evidence type="ECO:0000256" key="6">
    <source>
        <dbReference type="PROSITE-ProRule" id="PRU00094"/>
    </source>
</evidence>
<keyword evidence="1" id="KW-0479">Metal-binding</keyword>
<feature type="compositionally biased region" description="Low complexity" evidence="7">
    <location>
        <begin position="36"/>
        <end position="51"/>
    </location>
</feature>
<feature type="region of interest" description="Disordered" evidence="7">
    <location>
        <begin position="246"/>
        <end position="268"/>
    </location>
</feature>
<dbReference type="Gene3D" id="3.30.50.10">
    <property type="entry name" value="Erythroid Transcription Factor GATA-1, subunit A"/>
    <property type="match status" value="1"/>
</dbReference>
<keyword evidence="5" id="KW-0804">Transcription</keyword>
<keyword evidence="4" id="KW-0805">Transcription regulation</keyword>
<evidence type="ECO:0000256" key="5">
    <source>
        <dbReference type="ARBA" id="ARBA00023163"/>
    </source>
</evidence>
<evidence type="ECO:0000256" key="1">
    <source>
        <dbReference type="ARBA" id="ARBA00022723"/>
    </source>
</evidence>
<feature type="region of interest" description="Disordered" evidence="7">
    <location>
        <begin position="27"/>
        <end position="68"/>
    </location>
</feature>
<dbReference type="GO" id="GO:0008270">
    <property type="term" value="F:zinc ion binding"/>
    <property type="evidence" value="ECO:0007669"/>
    <property type="project" value="UniProtKB-KW"/>
</dbReference>
<reference evidence="9" key="1">
    <citation type="journal article" date="2023" name="Mol. Phylogenet. Evol.">
        <title>Genome-scale phylogeny and comparative genomics of the fungal order Sordariales.</title>
        <authorList>
            <person name="Hensen N."/>
            <person name="Bonometti L."/>
            <person name="Westerberg I."/>
            <person name="Brannstrom I.O."/>
            <person name="Guillou S."/>
            <person name="Cros-Aarteil S."/>
            <person name="Calhoun S."/>
            <person name="Haridas S."/>
            <person name="Kuo A."/>
            <person name="Mondo S."/>
            <person name="Pangilinan J."/>
            <person name="Riley R."/>
            <person name="LaButti K."/>
            <person name="Andreopoulos B."/>
            <person name="Lipzen A."/>
            <person name="Chen C."/>
            <person name="Yan M."/>
            <person name="Daum C."/>
            <person name="Ng V."/>
            <person name="Clum A."/>
            <person name="Steindorff A."/>
            <person name="Ohm R.A."/>
            <person name="Martin F."/>
            <person name="Silar P."/>
            <person name="Natvig D.O."/>
            <person name="Lalanne C."/>
            <person name="Gautier V."/>
            <person name="Ament-Velasquez S.L."/>
            <person name="Kruys A."/>
            <person name="Hutchinson M.I."/>
            <person name="Powell A.J."/>
            <person name="Barry K."/>
            <person name="Miller A.N."/>
            <person name="Grigoriev I.V."/>
            <person name="Debuchy R."/>
            <person name="Gladieux P."/>
            <person name="Hiltunen Thoren M."/>
            <person name="Johannesson H."/>
        </authorList>
    </citation>
    <scope>NUCLEOTIDE SEQUENCE</scope>
    <source>
        <strain evidence="9">PSN293</strain>
    </source>
</reference>
<keyword evidence="2 6" id="KW-0863">Zinc-finger</keyword>
<dbReference type="EMBL" id="MU858222">
    <property type="protein sequence ID" value="KAK4208945.1"/>
    <property type="molecule type" value="Genomic_DNA"/>
</dbReference>
<evidence type="ECO:0000259" key="8">
    <source>
        <dbReference type="PROSITE" id="PS50114"/>
    </source>
</evidence>
<feature type="domain" description="GATA-type" evidence="8">
    <location>
        <begin position="208"/>
        <end position="263"/>
    </location>
</feature>
<dbReference type="GO" id="GO:0006355">
    <property type="term" value="P:regulation of DNA-templated transcription"/>
    <property type="evidence" value="ECO:0007669"/>
    <property type="project" value="InterPro"/>
</dbReference>
<dbReference type="PANTHER" id="PTHR47172:SF24">
    <property type="entry name" value="GATA ZINC FINGER DOMAIN-CONTAINING PROTEIN 14-RELATED"/>
    <property type="match status" value="1"/>
</dbReference>
<feature type="region of interest" description="Disordered" evidence="7">
    <location>
        <begin position="159"/>
        <end position="215"/>
    </location>
</feature>
<dbReference type="InterPro" id="IPR000679">
    <property type="entry name" value="Znf_GATA"/>
</dbReference>
<feature type="compositionally biased region" description="Basic residues" evidence="7">
    <location>
        <begin position="181"/>
        <end position="190"/>
    </location>
</feature>
<sequence length="268" mass="29969">MPDHIEEMLPVGFSELDAIAASPVSGVELLPPPPTASDSLTSSSAESSLLDIGPLGSTNPSGGSTLPELLDRQDDVTTFDLERGFWRIDQGARELLKYANIYQEHKNSMRSTYGDKKCNTAHLIPKEIDIESMTQLSWGVMRAVADIGAYDRRMHILSGRQQSRSVSPPPDHFRSQDPQRRVSKRKKKDRKERQQEREEESDSEPHAPTQYNTCKSCGTVQSPQWRYGPEGLLNLCNVCGLLHAKKTQRRKTKLDRERRSNTGAPAGV</sequence>
<dbReference type="InterPro" id="IPR013088">
    <property type="entry name" value="Znf_NHR/GATA"/>
</dbReference>
<feature type="compositionally biased region" description="Basic and acidic residues" evidence="7">
    <location>
        <begin position="171"/>
        <end position="180"/>
    </location>
</feature>
<dbReference type="Proteomes" id="UP001301769">
    <property type="component" value="Unassembled WGS sequence"/>
</dbReference>
<keyword evidence="10" id="KW-1185">Reference proteome</keyword>
<evidence type="ECO:0000313" key="9">
    <source>
        <dbReference type="EMBL" id="KAK4208945.1"/>
    </source>
</evidence>
<keyword evidence="3" id="KW-0862">Zinc</keyword>
<organism evidence="9 10">
    <name type="scientific">Rhypophila decipiens</name>
    <dbReference type="NCBI Taxonomy" id="261697"/>
    <lineage>
        <taxon>Eukaryota</taxon>
        <taxon>Fungi</taxon>
        <taxon>Dikarya</taxon>
        <taxon>Ascomycota</taxon>
        <taxon>Pezizomycotina</taxon>
        <taxon>Sordariomycetes</taxon>
        <taxon>Sordariomycetidae</taxon>
        <taxon>Sordariales</taxon>
        <taxon>Naviculisporaceae</taxon>
        <taxon>Rhypophila</taxon>
    </lineage>
</organism>
<protein>
    <recommendedName>
        <fullName evidence="8">GATA-type domain-containing protein</fullName>
    </recommendedName>
</protein>
<evidence type="ECO:0000256" key="7">
    <source>
        <dbReference type="SAM" id="MobiDB-lite"/>
    </source>
</evidence>
<proteinExistence type="predicted"/>